<reference evidence="2" key="1">
    <citation type="submission" date="2019-12" db="EMBL/GenBank/DDBJ databases">
        <title>Novel species isolated from a subtropical stream in China.</title>
        <authorList>
            <person name="Lu H."/>
        </authorList>
    </citation>
    <scope>NUCLEOTIDE SEQUENCE [LARGE SCALE GENOMIC DNA]</scope>
    <source>
        <strain evidence="2">FT93W</strain>
    </source>
</reference>
<dbReference type="Proteomes" id="UP000444316">
    <property type="component" value="Unassembled WGS sequence"/>
</dbReference>
<feature type="compositionally biased region" description="Basic and acidic residues" evidence="1">
    <location>
        <begin position="13"/>
        <end position="27"/>
    </location>
</feature>
<feature type="region of interest" description="Disordered" evidence="1">
    <location>
        <begin position="1"/>
        <end position="85"/>
    </location>
</feature>
<gene>
    <name evidence="2" type="ORF">GTP23_00825</name>
</gene>
<comment type="caution">
    <text evidence="2">The sequence shown here is derived from an EMBL/GenBank/DDBJ whole genome shotgun (WGS) entry which is preliminary data.</text>
</comment>
<keyword evidence="3" id="KW-1185">Reference proteome</keyword>
<dbReference type="AlphaFoldDB" id="A0A845HYQ5"/>
<evidence type="ECO:0000313" key="3">
    <source>
        <dbReference type="Proteomes" id="UP000444316"/>
    </source>
</evidence>
<name>A0A845HYQ5_9BURK</name>
<proteinExistence type="predicted"/>
<evidence type="ECO:0000313" key="2">
    <source>
        <dbReference type="EMBL" id="MYN43608.1"/>
    </source>
</evidence>
<organism evidence="2 3">
    <name type="scientific">Duganella fentianensis</name>
    <dbReference type="NCBI Taxonomy" id="2692177"/>
    <lineage>
        <taxon>Bacteria</taxon>
        <taxon>Pseudomonadati</taxon>
        <taxon>Pseudomonadota</taxon>
        <taxon>Betaproteobacteria</taxon>
        <taxon>Burkholderiales</taxon>
        <taxon>Oxalobacteraceae</taxon>
        <taxon>Telluria group</taxon>
        <taxon>Duganella</taxon>
    </lineage>
</organism>
<dbReference type="EMBL" id="WWCL01000001">
    <property type="protein sequence ID" value="MYN43608.1"/>
    <property type="molecule type" value="Genomic_DNA"/>
</dbReference>
<accession>A0A845HYQ5</accession>
<protein>
    <submittedName>
        <fullName evidence="2">Uncharacterized protein</fullName>
    </submittedName>
</protein>
<sequence>MHDTKINTRAKRRNDGVQRLPHERDESPESELTPKRSVMRQAASDVEEGLVDTDLHNQPGAQTTRASGGKPPSGQARPQPGTKRD</sequence>
<dbReference type="RefSeq" id="WP_161033462.1">
    <property type="nucleotide sequence ID" value="NZ_WWCL01000001.1"/>
</dbReference>
<evidence type="ECO:0000256" key="1">
    <source>
        <dbReference type="SAM" id="MobiDB-lite"/>
    </source>
</evidence>